<gene>
    <name evidence="2" type="ORF">AAG570_004634</name>
</gene>
<dbReference type="EMBL" id="JBFDAA010000016">
    <property type="protein sequence ID" value="KAL1117308.1"/>
    <property type="molecule type" value="Genomic_DNA"/>
</dbReference>
<sequence length="262" mass="30468">MFFFPDIQSWWEVPSIAHFCSLFRVAFNLLDFDIEELEEALLTDGTEFTGNSLLQELIVRLLCGCLGNNGISVFNYQMFLRRLFRTKCRDLGRDSPFDTDIDFQFLPLRTKVKILHALCDFRLDADDVIDVLKNLDSDSLRVHPLGHDENKSAYWYFYGTRLYRNGKRRGTTMTNQSRNGNEADWTTALRRRTTQTTNPSAGHGGCSATPRRTGRSWRSRWQTRTAKTSRTCTPSSPRTSSRRYPDFSRRRRGCRGRGYILF</sequence>
<keyword evidence="3" id="KW-1185">Reference proteome</keyword>
<protein>
    <submittedName>
        <fullName evidence="2">Uncharacterized protein</fullName>
    </submittedName>
</protein>
<proteinExistence type="predicted"/>
<feature type="compositionally biased region" description="Low complexity" evidence="1">
    <location>
        <begin position="228"/>
        <end position="239"/>
    </location>
</feature>
<accession>A0ABD0Y1R2</accession>
<dbReference type="PANTHER" id="PTHR47092">
    <property type="entry name" value="CAT EYE SYNDROME CRITICAL REGION PROTEIN 2"/>
    <property type="match status" value="1"/>
</dbReference>
<dbReference type="PANTHER" id="PTHR47092:SF1">
    <property type="entry name" value="CHROMATIN REMODELING REGULATOR CECR2"/>
    <property type="match status" value="1"/>
</dbReference>
<evidence type="ECO:0000313" key="3">
    <source>
        <dbReference type="Proteomes" id="UP001558652"/>
    </source>
</evidence>
<dbReference type="AlphaFoldDB" id="A0ABD0Y1R2"/>
<evidence type="ECO:0000256" key="1">
    <source>
        <dbReference type="SAM" id="MobiDB-lite"/>
    </source>
</evidence>
<evidence type="ECO:0000313" key="2">
    <source>
        <dbReference type="EMBL" id="KAL1117308.1"/>
    </source>
</evidence>
<dbReference type="InterPro" id="IPR029614">
    <property type="entry name" value="CECR2"/>
</dbReference>
<feature type="region of interest" description="Disordered" evidence="1">
    <location>
        <begin position="192"/>
        <end position="250"/>
    </location>
</feature>
<name>A0ABD0Y1R2_9HEMI</name>
<comment type="caution">
    <text evidence="2">The sequence shown here is derived from an EMBL/GenBank/DDBJ whole genome shotgun (WGS) entry which is preliminary data.</text>
</comment>
<organism evidence="2 3">
    <name type="scientific">Ranatra chinensis</name>
    <dbReference type="NCBI Taxonomy" id="642074"/>
    <lineage>
        <taxon>Eukaryota</taxon>
        <taxon>Metazoa</taxon>
        <taxon>Ecdysozoa</taxon>
        <taxon>Arthropoda</taxon>
        <taxon>Hexapoda</taxon>
        <taxon>Insecta</taxon>
        <taxon>Pterygota</taxon>
        <taxon>Neoptera</taxon>
        <taxon>Paraneoptera</taxon>
        <taxon>Hemiptera</taxon>
        <taxon>Heteroptera</taxon>
        <taxon>Panheteroptera</taxon>
        <taxon>Nepomorpha</taxon>
        <taxon>Nepidae</taxon>
        <taxon>Ranatrinae</taxon>
        <taxon>Ranatra</taxon>
    </lineage>
</organism>
<dbReference type="Proteomes" id="UP001558652">
    <property type="component" value="Unassembled WGS sequence"/>
</dbReference>
<reference evidence="2 3" key="1">
    <citation type="submission" date="2024-07" db="EMBL/GenBank/DDBJ databases">
        <title>Chromosome-level genome assembly of the water stick insect Ranatra chinensis (Heteroptera: Nepidae).</title>
        <authorList>
            <person name="Liu X."/>
        </authorList>
    </citation>
    <scope>NUCLEOTIDE SEQUENCE [LARGE SCALE GENOMIC DNA]</scope>
    <source>
        <strain evidence="2">Cailab_2021Rc</strain>
        <tissue evidence="2">Muscle</tissue>
    </source>
</reference>